<organism evidence="1 2">
    <name type="scientific">Trichinella murrelli</name>
    <dbReference type="NCBI Taxonomy" id="144512"/>
    <lineage>
        <taxon>Eukaryota</taxon>
        <taxon>Metazoa</taxon>
        <taxon>Ecdysozoa</taxon>
        <taxon>Nematoda</taxon>
        <taxon>Enoplea</taxon>
        <taxon>Dorylaimia</taxon>
        <taxon>Trichinellida</taxon>
        <taxon>Trichinellidae</taxon>
        <taxon>Trichinella</taxon>
    </lineage>
</organism>
<name>A0A0V0T6Z3_9BILA</name>
<accession>A0A0V0T6Z3</accession>
<dbReference type="EMBL" id="JYDJ01000510">
    <property type="protein sequence ID" value="KRX34825.1"/>
    <property type="molecule type" value="Genomic_DNA"/>
</dbReference>
<protein>
    <submittedName>
        <fullName evidence="1">Uncharacterized protein</fullName>
    </submittedName>
</protein>
<comment type="caution">
    <text evidence="1">The sequence shown here is derived from an EMBL/GenBank/DDBJ whole genome shotgun (WGS) entry which is preliminary data.</text>
</comment>
<proteinExistence type="predicted"/>
<dbReference type="Proteomes" id="UP000055048">
    <property type="component" value="Unassembled WGS sequence"/>
</dbReference>
<dbReference type="AlphaFoldDB" id="A0A0V0T6Z3"/>
<keyword evidence="2" id="KW-1185">Reference proteome</keyword>
<gene>
    <name evidence="1" type="ORF">T05_10621</name>
</gene>
<reference evidence="1 2" key="1">
    <citation type="submission" date="2015-01" db="EMBL/GenBank/DDBJ databases">
        <title>Evolution of Trichinella species and genotypes.</title>
        <authorList>
            <person name="Korhonen P.K."/>
            <person name="Edoardo P."/>
            <person name="Giuseppe L.R."/>
            <person name="Gasser R.B."/>
        </authorList>
    </citation>
    <scope>NUCLEOTIDE SEQUENCE [LARGE SCALE GENOMIC DNA]</scope>
    <source>
        <strain evidence="1">ISS417</strain>
    </source>
</reference>
<evidence type="ECO:0000313" key="2">
    <source>
        <dbReference type="Proteomes" id="UP000055048"/>
    </source>
</evidence>
<evidence type="ECO:0000313" key="1">
    <source>
        <dbReference type="EMBL" id="KRX34825.1"/>
    </source>
</evidence>
<sequence>MLHIKQPANHKWSATNIVQDELHYPKFCRIVYPQYRYQYLCTASLNSPANLLSNGELLKPNHRTSIDHVTCGGVLMVSNPIGLQGYSR</sequence>